<sequence length="102" mass="11293">MKKPIIITTVAAIGAAIAIQAHHRYVHYTRPKALLNQIKQDFLVDGPIAGAWIDHDPKPFEVHHHDIPAYYAGVTRETETGLQQYSIIISAKGTILASQRLA</sequence>
<protein>
    <recommendedName>
        <fullName evidence="3">PepSY domain-containing protein</fullName>
    </recommendedName>
</protein>
<reference evidence="1 2" key="1">
    <citation type="journal article" date="2015" name="Genome Announc.">
        <title>Expanding the biotechnology potential of lactobacilli through comparative genomics of 213 strains and associated genera.</title>
        <authorList>
            <person name="Sun Z."/>
            <person name="Harris H.M."/>
            <person name="McCann A."/>
            <person name="Guo C."/>
            <person name="Argimon S."/>
            <person name="Zhang W."/>
            <person name="Yang X."/>
            <person name="Jeffery I.B."/>
            <person name="Cooney J.C."/>
            <person name="Kagawa T.F."/>
            <person name="Liu W."/>
            <person name="Song Y."/>
            <person name="Salvetti E."/>
            <person name="Wrobel A."/>
            <person name="Rasinkangas P."/>
            <person name="Parkhill J."/>
            <person name="Rea M.C."/>
            <person name="O'Sullivan O."/>
            <person name="Ritari J."/>
            <person name="Douillard F.P."/>
            <person name="Paul Ross R."/>
            <person name="Yang R."/>
            <person name="Briner A.E."/>
            <person name="Felis G.E."/>
            <person name="de Vos W.M."/>
            <person name="Barrangou R."/>
            <person name="Klaenhammer T.R."/>
            <person name="Caufield P.W."/>
            <person name="Cui Y."/>
            <person name="Zhang H."/>
            <person name="O'Toole P.W."/>
        </authorList>
    </citation>
    <scope>NUCLEOTIDE SEQUENCE [LARGE SCALE GENOMIC DNA]</scope>
    <source>
        <strain evidence="1 2">DSM 23927</strain>
    </source>
</reference>
<dbReference type="STRING" id="1423727.FC34_GL000606"/>
<dbReference type="Proteomes" id="UP000051672">
    <property type="component" value="Unassembled WGS sequence"/>
</dbReference>
<evidence type="ECO:0000313" key="1">
    <source>
        <dbReference type="EMBL" id="KRM72894.1"/>
    </source>
</evidence>
<evidence type="ECO:0000313" key="2">
    <source>
        <dbReference type="Proteomes" id="UP000051672"/>
    </source>
</evidence>
<dbReference type="AlphaFoldDB" id="A0A0R2B055"/>
<accession>A0A0R2B055</accession>
<dbReference type="OrthoDB" id="2989832at2"/>
<keyword evidence="2" id="KW-1185">Reference proteome</keyword>
<gene>
    <name evidence="1" type="ORF">FC34_GL000606</name>
</gene>
<dbReference type="PATRIC" id="fig|1423727.3.peg.609"/>
<dbReference type="EMBL" id="AYZQ01000001">
    <property type="protein sequence ID" value="KRM72894.1"/>
    <property type="molecule type" value="Genomic_DNA"/>
</dbReference>
<organism evidence="1 2">
    <name type="scientific">Lacticaseibacillus brantae DSM 23927</name>
    <dbReference type="NCBI Taxonomy" id="1423727"/>
    <lineage>
        <taxon>Bacteria</taxon>
        <taxon>Bacillati</taxon>
        <taxon>Bacillota</taxon>
        <taxon>Bacilli</taxon>
        <taxon>Lactobacillales</taxon>
        <taxon>Lactobacillaceae</taxon>
        <taxon>Lacticaseibacillus</taxon>
    </lineage>
</organism>
<evidence type="ECO:0008006" key="3">
    <source>
        <dbReference type="Google" id="ProtNLM"/>
    </source>
</evidence>
<proteinExistence type="predicted"/>
<comment type="caution">
    <text evidence="1">The sequence shown here is derived from an EMBL/GenBank/DDBJ whole genome shotgun (WGS) entry which is preliminary data.</text>
</comment>
<dbReference type="RefSeq" id="WP_057893903.1">
    <property type="nucleotide sequence ID" value="NZ_AYZQ01000001.1"/>
</dbReference>
<name>A0A0R2B055_9LACO</name>